<protein>
    <submittedName>
        <fullName evidence="1">Uncharacterized protein</fullName>
    </submittedName>
</protein>
<dbReference type="GeneID" id="88174276"/>
<dbReference type="RefSeq" id="XP_062878260.1">
    <property type="nucleotide sequence ID" value="XM_063022190.1"/>
</dbReference>
<dbReference type="EMBL" id="CP138897">
    <property type="protein sequence ID" value="WPK25878.1"/>
    <property type="molecule type" value="Genomic_DNA"/>
</dbReference>
<keyword evidence="2" id="KW-1185">Reference proteome</keyword>
<sequence length="279" mass="32188">MKFSTRLLSSRIRHVHEAILNKDRFMLNLGLHRLGAQKLDGKAGKYFGRSAFEGVRKRLLPVSIQSFPWELNKKYLRLWDRLAEETSYEAKLRERALVLQKFVGAEFPLLLAESTSVLTGRSDVDVWISSMADGNRVEDIFISQARLRQIGSQYFELNCSISAVFADEYFLALSAGEIEQALSLFKDKEVLVNEFITRHSLEKCLLPFRGRRKFRSRDLRIKVNRIDKEENAIGSFYTMLGVLITKFGSKRVTDELWHKKIYGSSSGILKIATELNSWR</sequence>
<dbReference type="Proteomes" id="UP001338582">
    <property type="component" value="Chromosome 4"/>
</dbReference>
<name>A0AAX4HBF7_9ASCO</name>
<evidence type="ECO:0000313" key="1">
    <source>
        <dbReference type="EMBL" id="WPK25878.1"/>
    </source>
</evidence>
<organism evidence="1 2">
    <name type="scientific">Australozyma saopauloensis</name>
    <dbReference type="NCBI Taxonomy" id="291208"/>
    <lineage>
        <taxon>Eukaryota</taxon>
        <taxon>Fungi</taxon>
        <taxon>Dikarya</taxon>
        <taxon>Ascomycota</taxon>
        <taxon>Saccharomycotina</taxon>
        <taxon>Pichiomycetes</taxon>
        <taxon>Metschnikowiaceae</taxon>
        <taxon>Australozyma</taxon>
    </lineage>
</organism>
<proteinExistence type="predicted"/>
<evidence type="ECO:0000313" key="2">
    <source>
        <dbReference type="Proteomes" id="UP001338582"/>
    </source>
</evidence>
<reference evidence="1 2" key="1">
    <citation type="submission" date="2023-10" db="EMBL/GenBank/DDBJ databases">
        <title>Draft Genome Sequence of Candida saopaulonensis from a very Premature Infant with Sepsis.</title>
        <authorList>
            <person name="Ning Y."/>
            <person name="Dai R."/>
            <person name="Xiao M."/>
            <person name="Xu Y."/>
            <person name="Yan Q."/>
            <person name="Zhang L."/>
        </authorList>
    </citation>
    <scope>NUCLEOTIDE SEQUENCE [LARGE SCALE GENOMIC DNA]</scope>
    <source>
        <strain evidence="1 2">19XY460</strain>
    </source>
</reference>
<dbReference type="AlphaFoldDB" id="A0AAX4HBF7"/>
<dbReference type="KEGG" id="asau:88174276"/>
<gene>
    <name evidence="1" type="ORF">PUMCH_003212</name>
</gene>
<accession>A0AAX4HBF7</accession>